<dbReference type="EMBL" id="JSVU01000004">
    <property type="protein sequence ID" value="KJJ38459.1"/>
    <property type="molecule type" value="Genomic_DNA"/>
</dbReference>
<feature type="chain" id="PRO_5045596557" description="Lipocalin-like domain-containing protein" evidence="1">
    <location>
        <begin position="22"/>
        <end position="170"/>
    </location>
</feature>
<evidence type="ECO:0008006" key="4">
    <source>
        <dbReference type="Google" id="ProtNLM"/>
    </source>
</evidence>
<evidence type="ECO:0000313" key="2">
    <source>
        <dbReference type="EMBL" id="KJJ38459.1"/>
    </source>
</evidence>
<evidence type="ECO:0000256" key="1">
    <source>
        <dbReference type="SAM" id="SignalP"/>
    </source>
</evidence>
<reference evidence="2 3" key="1">
    <citation type="submission" date="2014-10" db="EMBL/GenBank/DDBJ databases">
        <title>Genome sequencing of Vitellibacter vladivostokensis KMM 3516.</title>
        <authorList>
            <person name="Thevarajoo S."/>
            <person name="Selvaratnam C."/>
            <person name="Goh K.M."/>
            <person name="Chong C.S."/>
        </authorList>
    </citation>
    <scope>NUCLEOTIDE SEQUENCE [LARGE SCALE GENOMIC DNA]</scope>
    <source>
        <strain evidence="2 3">KMM 3516</strain>
    </source>
</reference>
<protein>
    <recommendedName>
        <fullName evidence="4">Lipocalin-like domain-containing protein</fullName>
    </recommendedName>
</protein>
<comment type="caution">
    <text evidence="2">The sequence shown here is derived from an EMBL/GenBank/DDBJ whole genome shotgun (WGS) entry which is preliminary data.</text>
</comment>
<dbReference type="Proteomes" id="UP000033497">
    <property type="component" value="Unassembled WGS sequence"/>
</dbReference>
<name>A0ABR5DI88_9FLAO</name>
<evidence type="ECO:0000313" key="3">
    <source>
        <dbReference type="Proteomes" id="UP000033497"/>
    </source>
</evidence>
<dbReference type="RefSeq" id="WP_045080211.1">
    <property type="nucleotide sequence ID" value="NZ_JSVU01000004.1"/>
</dbReference>
<keyword evidence="1" id="KW-0732">Signal</keyword>
<keyword evidence="3" id="KW-1185">Reference proteome</keyword>
<dbReference type="PROSITE" id="PS51257">
    <property type="entry name" value="PROKAR_LIPOPROTEIN"/>
    <property type="match status" value="1"/>
</dbReference>
<proteinExistence type="predicted"/>
<organism evidence="2 3">
    <name type="scientific">Aequorivita vladivostokensis</name>
    <dbReference type="NCBI Taxonomy" id="171194"/>
    <lineage>
        <taxon>Bacteria</taxon>
        <taxon>Pseudomonadati</taxon>
        <taxon>Bacteroidota</taxon>
        <taxon>Flavobacteriia</taxon>
        <taxon>Flavobacteriales</taxon>
        <taxon>Flavobacteriaceae</taxon>
        <taxon>Aequorivita</taxon>
    </lineage>
</organism>
<sequence>MKLNKLMFLFVLAAVAMGCSKDDDGTPPYNYNKENLTGTYNLIYLESKEVETVNVNGFDVVTTTTQVGDTFNVPVVFASDNTVTANGTYRVTETTSQGNQSNTETYIIDLDNEVSGYSVNTATTQLTIDGSTYMVHDFNPTGFRITLSETTTEPNGDHTVYTEEMRFSKQ</sequence>
<feature type="signal peptide" evidence="1">
    <location>
        <begin position="1"/>
        <end position="21"/>
    </location>
</feature>
<gene>
    <name evidence="2" type="ORF">MB09_07095</name>
</gene>
<accession>A0ABR5DI88</accession>